<feature type="transmembrane region" description="Helical" evidence="1">
    <location>
        <begin position="175"/>
        <end position="194"/>
    </location>
</feature>
<dbReference type="EMBL" id="CP001069">
    <property type="protein sequence ID" value="ACD29677.1"/>
    <property type="molecule type" value="Genomic_DNA"/>
</dbReference>
<keyword evidence="1" id="KW-0812">Transmembrane</keyword>
<dbReference type="HOGENOM" id="CLU_111132_0_0_4"/>
<sequence>MADLNAALIAFAGVLVGGYFNNFMGEDFRRFRDSQALAGALAGELESHASAIPTIKGGLETMRKGVEAGAQLRMNEWPQPNSPVFEANVEKIGLLGPELAKDTAFVYEQIRAFRAALHMLSKHHTDRDQDWRVAMIRSCNTCITIAEDKAAPLVESLKCHAAASYLKRSSTIKQCGIGLLLLAVLVVATIRYPGGSERGEQCTTTLDYGALHTVCR</sequence>
<feature type="transmembrane region" description="Helical" evidence="1">
    <location>
        <begin position="6"/>
        <end position="24"/>
    </location>
</feature>
<dbReference type="eggNOG" id="ENOG5033IKG">
    <property type="taxonomic scope" value="Bacteria"/>
</dbReference>
<dbReference type="KEGG" id="rpi:Rpic_4590"/>
<name>B2UJC6_RALPJ</name>
<accession>B2UJC6</accession>
<proteinExistence type="predicted"/>
<gene>
    <name evidence="2" type="ordered locus">Rpic_4590</name>
</gene>
<evidence type="ECO:0000256" key="1">
    <source>
        <dbReference type="SAM" id="Phobius"/>
    </source>
</evidence>
<reference evidence="2" key="1">
    <citation type="submission" date="2008-05" db="EMBL/GenBank/DDBJ databases">
        <title>Complete sequence of chromosome2 of Ralstonia pickettii 12J.</title>
        <authorList>
            <consortium name="US DOE Joint Genome Institute"/>
            <person name="Lucas S."/>
            <person name="Copeland A."/>
            <person name="Lapidus A."/>
            <person name="Glavina del Rio T."/>
            <person name="Dalin E."/>
            <person name="Tice H."/>
            <person name="Bruce D."/>
            <person name="Goodwin L."/>
            <person name="Pitluck S."/>
            <person name="Meincke L."/>
            <person name="Brettin T."/>
            <person name="Detter J.C."/>
            <person name="Han C."/>
            <person name="Kuske C.R."/>
            <person name="Schmutz J."/>
            <person name="Larimer F."/>
            <person name="Land M."/>
            <person name="Hauser L."/>
            <person name="Kyrpides N."/>
            <person name="Mikhailova N."/>
            <person name="Marsh T."/>
            <person name="Richardson P."/>
        </authorList>
    </citation>
    <scope>NUCLEOTIDE SEQUENCE</scope>
    <source>
        <strain evidence="2">12J</strain>
    </source>
</reference>
<evidence type="ECO:0000313" key="2">
    <source>
        <dbReference type="EMBL" id="ACD29677.1"/>
    </source>
</evidence>
<organism evidence="2">
    <name type="scientific">Ralstonia pickettii (strain 12J)</name>
    <dbReference type="NCBI Taxonomy" id="402626"/>
    <lineage>
        <taxon>Bacteria</taxon>
        <taxon>Pseudomonadati</taxon>
        <taxon>Pseudomonadota</taxon>
        <taxon>Betaproteobacteria</taxon>
        <taxon>Burkholderiales</taxon>
        <taxon>Burkholderiaceae</taxon>
        <taxon>Ralstonia</taxon>
    </lineage>
</organism>
<protein>
    <submittedName>
        <fullName evidence="2">Uncharacterized protein</fullName>
    </submittedName>
</protein>
<dbReference type="AlphaFoldDB" id="B2UJC6"/>
<keyword evidence="1" id="KW-1133">Transmembrane helix</keyword>
<keyword evidence="1" id="KW-0472">Membrane</keyword>